<evidence type="ECO:0000313" key="8">
    <source>
        <dbReference type="Proteomes" id="UP000276864"/>
    </source>
</evidence>
<reference evidence="7 8" key="1">
    <citation type="journal article" date="2018" name="BMC Genomics">
        <title>Genomic evidence for intraspecific hybridization in a clonal and extremely halotolerant yeast.</title>
        <authorList>
            <person name="Gostincar C."/>
            <person name="Stajich J.E."/>
            <person name="Zupancic J."/>
            <person name="Zalar P."/>
            <person name="Gunde-Cimerman N."/>
        </authorList>
    </citation>
    <scope>NUCLEOTIDE SEQUENCE [LARGE SCALE GENOMIC DNA]</scope>
    <source>
        <strain evidence="7 8">EXF-6651</strain>
    </source>
</reference>
<feature type="transmembrane region" description="Helical" evidence="6">
    <location>
        <begin position="135"/>
        <end position="157"/>
    </location>
</feature>
<feature type="transmembrane region" description="Helical" evidence="6">
    <location>
        <begin position="499"/>
        <end position="518"/>
    </location>
</feature>
<organism evidence="7 8">
    <name type="scientific">Hortaea werneckii</name>
    <name type="common">Black yeast</name>
    <name type="synonym">Cladosporium werneckii</name>
    <dbReference type="NCBI Taxonomy" id="91943"/>
    <lineage>
        <taxon>Eukaryota</taxon>
        <taxon>Fungi</taxon>
        <taxon>Dikarya</taxon>
        <taxon>Ascomycota</taxon>
        <taxon>Pezizomycotina</taxon>
        <taxon>Dothideomycetes</taxon>
        <taxon>Dothideomycetidae</taxon>
        <taxon>Mycosphaerellales</taxon>
        <taxon>Teratosphaeriaceae</taxon>
        <taxon>Hortaea</taxon>
    </lineage>
</organism>
<feature type="transmembrane region" description="Helical" evidence="6">
    <location>
        <begin position="284"/>
        <end position="306"/>
    </location>
</feature>
<evidence type="ECO:0000256" key="6">
    <source>
        <dbReference type="SAM" id="Phobius"/>
    </source>
</evidence>
<proteinExistence type="predicted"/>
<feature type="transmembrane region" description="Helical" evidence="6">
    <location>
        <begin position="419"/>
        <end position="442"/>
    </location>
</feature>
<evidence type="ECO:0000256" key="5">
    <source>
        <dbReference type="ARBA" id="ARBA00023136"/>
    </source>
</evidence>
<dbReference type="PANTHER" id="PTHR45649:SF14">
    <property type="entry name" value="GABA PERMEASE"/>
    <property type="match status" value="1"/>
</dbReference>
<feature type="transmembrane region" description="Helical" evidence="6">
    <location>
        <begin position="346"/>
        <end position="372"/>
    </location>
</feature>
<evidence type="ECO:0008006" key="9">
    <source>
        <dbReference type="Google" id="ProtNLM"/>
    </source>
</evidence>
<evidence type="ECO:0000256" key="1">
    <source>
        <dbReference type="ARBA" id="ARBA00004141"/>
    </source>
</evidence>
<feature type="transmembrane region" description="Helical" evidence="6">
    <location>
        <begin position="393"/>
        <end position="413"/>
    </location>
</feature>
<evidence type="ECO:0000256" key="4">
    <source>
        <dbReference type="ARBA" id="ARBA00022989"/>
    </source>
</evidence>
<dbReference type="Gene3D" id="1.20.1740.10">
    <property type="entry name" value="Amino acid/polyamine transporter I"/>
    <property type="match status" value="1"/>
</dbReference>
<accession>A0A3M7BFZ4</accession>
<dbReference type="EMBL" id="QWIM01000170">
    <property type="protein sequence ID" value="RMY38477.1"/>
    <property type="molecule type" value="Genomic_DNA"/>
</dbReference>
<name>A0A3M7BFZ4_HORWE</name>
<dbReference type="PIRSF" id="PIRSF006060">
    <property type="entry name" value="AA_transporter"/>
    <property type="match status" value="1"/>
</dbReference>
<dbReference type="GO" id="GO:0022857">
    <property type="term" value="F:transmembrane transporter activity"/>
    <property type="evidence" value="ECO:0007669"/>
    <property type="project" value="InterPro"/>
</dbReference>
<dbReference type="GO" id="GO:0016020">
    <property type="term" value="C:membrane"/>
    <property type="evidence" value="ECO:0007669"/>
    <property type="project" value="UniProtKB-SubCell"/>
</dbReference>
<dbReference type="Pfam" id="PF13520">
    <property type="entry name" value="AA_permease_2"/>
    <property type="match status" value="1"/>
</dbReference>
<dbReference type="Proteomes" id="UP000276864">
    <property type="component" value="Unassembled WGS sequence"/>
</dbReference>
<feature type="transmembrane region" description="Helical" evidence="6">
    <location>
        <begin position="55"/>
        <end position="80"/>
    </location>
</feature>
<protein>
    <recommendedName>
        <fullName evidence="9">Amino acid permease/ SLC12A domain-containing protein</fullName>
    </recommendedName>
</protein>
<keyword evidence="3 6" id="KW-0812">Transmembrane</keyword>
<comment type="caution">
    <text evidence="7">The sequence shown here is derived from an EMBL/GenBank/DDBJ whole genome shotgun (WGS) entry which is preliminary data.</text>
</comment>
<gene>
    <name evidence="7" type="ORF">D0866_02576</name>
</gene>
<keyword evidence="4 6" id="KW-1133">Transmembrane helix</keyword>
<feature type="transmembrane region" description="Helical" evidence="6">
    <location>
        <begin position="463"/>
        <end position="487"/>
    </location>
</feature>
<feature type="transmembrane region" description="Helical" evidence="6">
    <location>
        <begin position="86"/>
        <end position="106"/>
    </location>
</feature>
<dbReference type="PANTHER" id="PTHR45649">
    <property type="entry name" value="AMINO-ACID PERMEASE BAT1"/>
    <property type="match status" value="1"/>
</dbReference>
<feature type="transmembrane region" description="Helical" evidence="6">
    <location>
        <begin position="177"/>
        <end position="196"/>
    </location>
</feature>
<keyword evidence="5 6" id="KW-0472">Membrane</keyword>
<sequence length="535" mass="57816">MAAVKGDGAQLAFAAAVELQHGSDVQLSPREESVDEHAVKRLHHKPTIPRTLNHLIGLIGVNSSVVSAWPIFFLTSVLSLSNGGTAGYLVGVLIASIGLIPVYISLAEKIRKYPTSGGQYHWVAALAPPKIRRGLSFYCGFVLAFTWMTFLAANVWLGSLSIAAVVLIYTGEYDVKWAFLIAVCMQLLSLAINVTWGKHMNIVETISVVLHLVTLLLLVGLLVFARATDTVSTSFVFSSDTGWSVNMGIALDVVYAATTLSGFDCASHLAEDTVNPSKRVPKSLLWTISLNMTACIICAILVGLAAGNVGDLFGGSFGLSGHPFGAIIQMISNAAKGRKDLASAPFGLFASILMICSINATAAASRMAFSLIRDDRNPAVYRLMSTDLERQTVPRITIVLTALSPLLTLWINFYSGVGFQAIGSQCILSLSSTYLMAIGCSLHSRFRRPELLGRTYNGIFHPGAIWGTFIDATALCFLCFVWVFSWFPVTAPIDTESINYAPIIWVGISIVAMVYYFANARLHYRNPAPEDDDGI</sequence>
<evidence type="ECO:0000313" key="7">
    <source>
        <dbReference type="EMBL" id="RMY38477.1"/>
    </source>
</evidence>
<feature type="transmembrane region" description="Helical" evidence="6">
    <location>
        <begin position="208"/>
        <end position="225"/>
    </location>
</feature>
<dbReference type="AlphaFoldDB" id="A0A3M7BFZ4"/>
<comment type="subcellular location">
    <subcellularLocation>
        <location evidence="1">Membrane</location>
        <topology evidence="1">Multi-pass membrane protein</topology>
    </subcellularLocation>
</comment>
<keyword evidence="2" id="KW-0813">Transport</keyword>
<dbReference type="InterPro" id="IPR002293">
    <property type="entry name" value="AA/rel_permease1"/>
</dbReference>
<evidence type="ECO:0000256" key="3">
    <source>
        <dbReference type="ARBA" id="ARBA00022692"/>
    </source>
</evidence>
<evidence type="ECO:0000256" key="2">
    <source>
        <dbReference type="ARBA" id="ARBA00022448"/>
    </source>
</evidence>